<reference evidence="2 3" key="1">
    <citation type="submission" date="2016-10" db="EMBL/GenBank/DDBJ databases">
        <authorList>
            <person name="de Groot N.N."/>
        </authorList>
    </citation>
    <scope>NUCLEOTIDE SEQUENCE [LARGE SCALE GENOMIC DNA]</scope>
    <source>
        <strain evidence="2 3">CGMCC 4.5739</strain>
    </source>
</reference>
<dbReference type="AlphaFoldDB" id="A0A1I1SJZ3"/>
<keyword evidence="1" id="KW-0472">Membrane</keyword>
<keyword evidence="3" id="KW-1185">Reference proteome</keyword>
<dbReference type="Proteomes" id="UP000199207">
    <property type="component" value="Unassembled WGS sequence"/>
</dbReference>
<gene>
    <name evidence="2" type="ORF">SAMN05421773_11543</name>
</gene>
<evidence type="ECO:0000256" key="1">
    <source>
        <dbReference type="SAM" id="Phobius"/>
    </source>
</evidence>
<evidence type="ECO:0000313" key="2">
    <source>
        <dbReference type="EMBL" id="SFD43350.1"/>
    </source>
</evidence>
<evidence type="ECO:0000313" key="3">
    <source>
        <dbReference type="Proteomes" id="UP000199207"/>
    </source>
</evidence>
<keyword evidence="1" id="KW-0812">Transmembrane</keyword>
<dbReference type="STRING" id="910347.SAMN05421773_11543"/>
<feature type="transmembrane region" description="Helical" evidence="1">
    <location>
        <begin position="56"/>
        <end position="75"/>
    </location>
</feature>
<proteinExistence type="predicted"/>
<name>A0A1I1SJZ3_9ACTN</name>
<organism evidence="2 3">
    <name type="scientific">Streptomyces aidingensis</name>
    <dbReference type="NCBI Taxonomy" id="910347"/>
    <lineage>
        <taxon>Bacteria</taxon>
        <taxon>Bacillati</taxon>
        <taxon>Actinomycetota</taxon>
        <taxon>Actinomycetes</taxon>
        <taxon>Kitasatosporales</taxon>
        <taxon>Streptomycetaceae</taxon>
        <taxon>Streptomyces</taxon>
    </lineage>
</organism>
<keyword evidence="1" id="KW-1133">Transmembrane helix</keyword>
<accession>A0A1I1SJZ3</accession>
<protein>
    <submittedName>
        <fullName evidence="2">Uncharacterized protein</fullName>
    </submittedName>
</protein>
<dbReference type="EMBL" id="FOLM01000015">
    <property type="protein sequence ID" value="SFD43350.1"/>
    <property type="molecule type" value="Genomic_DNA"/>
</dbReference>
<feature type="transmembrane region" description="Helical" evidence="1">
    <location>
        <begin position="34"/>
        <end position="50"/>
    </location>
</feature>
<sequence>MSTGEGVSPAQLLMLEYQAVKDEQRARIGFRDNLLYATLASMAAIIAVAVPSGERVPVLLLLPPVCVLLGWTYLVNDSNIWSTARPRTRRRTY</sequence>